<evidence type="ECO:0000313" key="4">
    <source>
        <dbReference type="Proteomes" id="UP001221686"/>
    </source>
</evidence>
<evidence type="ECO:0000256" key="2">
    <source>
        <dbReference type="SAM" id="Phobius"/>
    </source>
</evidence>
<keyword evidence="2" id="KW-0472">Membrane</keyword>
<keyword evidence="4" id="KW-1185">Reference proteome</keyword>
<gene>
    <name evidence="3" type="ORF">POL25_04750</name>
</gene>
<dbReference type="RefSeq" id="WP_272084634.1">
    <property type="nucleotide sequence ID" value="NZ_JAQNDL010000001.1"/>
</dbReference>
<keyword evidence="2" id="KW-0812">Transmembrane</keyword>
<comment type="caution">
    <text evidence="3">The sequence shown here is derived from an EMBL/GenBank/DDBJ whole genome shotgun (WGS) entry which is preliminary data.</text>
</comment>
<sequence length="69" mass="7390">MPAQELDQALQAAKIECAALAEQLRLARADLHRLGAQGMNRTLIAGSIASALGMLVGLTMGWRMARKTK</sequence>
<evidence type="ECO:0000256" key="1">
    <source>
        <dbReference type="SAM" id="Coils"/>
    </source>
</evidence>
<accession>A0ABT5DRA1</accession>
<proteinExistence type="predicted"/>
<protein>
    <submittedName>
        <fullName evidence="3">Uncharacterized protein</fullName>
    </submittedName>
</protein>
<feature type="coiled-coil region" evidence="1">
    <location>
        <begin position="3"/>
        <end position="30"/>
    </location>
</feature>
<feature type="transmembrane region" description="Helical" evidence="2">
    <location>
        <begin position="43"/>
        <end position="62"/>
    </location>
</feature>
<reference evidence="3 4" key="1">
    <citation type="submission" date="2022-11" db="EMBL/GenBank/DDBJ databases">
        <title>Minimal conservation of predation-associated metabolite biosynthetic gene clusters underscores biosynthetic potential of Myxococcota including descriptions for ten novel species: Archangium lansinium sp. nov., Myxococcus landrumus sp. nov., Nannocystis bai.</title>
        <authorList>
            <person name="Ahearne A."/>
            <person name="Stevens C."/>
            <person name="Dowd S."/>
        </authorList>
    </citation>
    <scope>NUCLEOTIDE SEQUENCE [LARGE SCALE GENOMIC DNA]</scope>
    <source>
        <strain evidence="3 4">BB15-2</strain>
    </source>
</reference>
<name>A0ABT5DRA1_9BACT</name>
<keyword evidence="1" id="KW-0175">Coiled coil</keyword>
<keyword evidence="2" id="KW-1133">Transmembrane helix</keyword>
<organism evidence="3 4">
    <name type="scientific">Nannocystis bainbridge</name>
    <dbReference type="NCBI Taxonomy" id="2995303"/>
    <lineage>
        <taxon>Bacteria</taxon>
        <taxon>Pseudomonadati</taxon>
        <taxon>Myxococcota</taxon>
        <taxon>Polyangia</taxon>
        <taxon>Nannocystales</taxon>
        <taxon>Nannocystaceae</taxon>
        <taxon>Nannocystis</taxon>
    </lineage>
</organism>
<dbReference type="Proteomes" id="UP001221686">
    <property type="component" value="Unassembled WGS sequence"/>
</dbReference>
<evidence type="ECO:0000313" key="3">
    <source>
        <dbReference type="EMBL" id="MDC0716187.1"/>
    </source>
</evidence>
<dbReference type="EMBL" id="JAQNDL010000001">
    <property type="protein sequence ID" value="MDC0716187.1"/>
    <property type="molecule type" value="Genomic_DNA"/>
</dbReference>